<dbReference type="SUPFAM" id="SSF57701">
    <property type="entry name" value="Zn2/Cys6 DNA-binding domain"/>
    <property type="match status" value="1"/>
</dbReference>
<dbReference type="Gene3D" id="4.10.240.10">
    <property type="entry name" value="Zn(2)-C6 fungal-type DNA-binding domain"/>
    <property type="match status" value="1"/>
</dbReference>
<keyword evidence="5" id="KW-0539">Nucleus</keyword>
<accession>A0A0D2HLV1</accession>
<dbReference type="PANTHER" id="PTHR37534:SF46">
    <property type="entry name" value="ZN(II)2CYS6 TRANSCRIPTION FACTOR (EUROFUNG)"/>
    <property type="match status" value="1"/>
</dbReference>
<evidence type="ECO:0000256" key="3">
    <source>
        <dbReference type="ARBA" id="ARBA00023125"/>
    </source>
</evidence>
<keyword evidence="2" id="KW-0805">Transcription regulation</keyword>
<keyword evidence="3" id="KW-0238">DNA-binding</keyword>
<proteinExistence type="predicted"/>
<dbReference type="PROSITE" id="PS00463">
    <property type="entry name" value="ZN2_CY6_FUNGAL_1"/>
    <property type="match status" value="1"/>
</dbReference>
<evidence type="ECO:0000256" key="6">
    <source>
        <dbReference type="SAM" id="MobiDB-lite"/>
    </source>
</evidence>
<feature type="compositionally biased region" description="Polar residues" evidence="6">
    <location>
        <begin position="644"/>
        <end position="656"/>
    </location>
</feature>
<keyword evidence="4" id="KW-0804">Transcription</keyword>
<dbReference type="GO" id="GO:0005634">
    <property type="term" value="C:nucleus"/>
    <property type="evidence" value="ECO:0007669"/>
    <property type="project" value="UniProtKB-SubCell"/>
</dbReference>
<feature type="region of interest" description="Disordered" evidence="6">
    <location>
        <begin position="60"/>
        <end position="85"/>
    </location>
</feature>
<dbReference type="VEuPathDB" id="FungiDB:Z517_00834"/>
<dbReference type="InterPro" id="IPR036864">
    <property type="entry name" value="Zn2-C6_fun-type_DNA-bd_sf"/>
</dbReference>
<dbReference type="Pfam" id="PF11951">
    <property type="entry name" value="Fungal_trans_2"/>
    <property type="match status" value="1"/>
</dbReference>
<dbReference type="InterPro" id="IPR001138">
    <property type="entry name" value="Zn2Cys6_DnaBD"/>
</dbReference>
<dbReference type="Proteomes" id="UP000053029">
    <property type="component" value="Unassembled WGS sequence"/>
</dbReference>
<evidence type="ECO:0000256" key="2">
    <source>
        <dbReference type="ARBA" id="ARBA00023015"/>
    </source>
</evidence>
<evidence type="ECO:0000313" key="9">
    <source>
        <dbReference type="Proteomes" id="UP000053029"/>
    </source>
</evidence>
<evidence type="ECO:0000256" key="5">
    <source>
        <dbReference type="ARBA" id="ARBA00023242"/>
    </source>
</evidence>
<protein>
    <submittedName>
        <fullName evidence="8">Unplaced genomic scaffold supercont1.1, whole genome shotgun sequence</fullName>
    </submittedName>
</protein>
<dbReference type="HOGENOM" id="CLU_009030_0_2_1"/>
<evidence type="ECO:0000256" key="4">
    <source>
        <dbReference type="ARBA" id="ARBA00023163"/>
    </source>
</evidence>
<evidence type="ECO:0000256" key="1">
    <source>
        <dbReference type="ARBA" id="ARBA00004123"/>
    </source>
</evidence>
<dbReference type="AlphaFoldDB" id="A0A0D2HLV1"/>
<feature type="compositionally biased region" description="Low complexity" evidence="6">
    <location>
        <begin position="628"/>
        <end position="638"/>
    </location>
</feature>
<sequence length="788" mass="87543">MAQARRSAPKARTRTFTGCLTCRTRKVKCDLHRPSCNNCVRLGLQCRGYQVQLQWLPVWDPEQPDSTSPGNSTTEGAAAGGEGRRTRTEIFDAHSRSRFSEDLVRHLSTGQNPQQHLDQVLDRLDEQVKESKNSRVDKKGWQISKGPFSVLQLVPALVPVSVSVAENVEALEQSEMTIQLPESMSSLDGDREAATACLDGIDWSLSVSDNSVGSQALFAETPTGASYNYSFTNAAYTPLIEGKEGSSYQVVETVPVAQMQQTGTNIPGTSTPFQDDIQLSQPRFTGIATYGHPAASSLSNGSPYVPSNVRFLLSHYMNHVISSLSGLPHNEAPWKSIHVPYAMTAYGELDIMGQSGFARVSLLYSLLSLTCYHLATLYKPAATVSGPDTMQLLSSDDQATNLQYWNSQGLKFREIARTAFRKCLQAMSTEQPEQIKYKELFVSAMNLICTGIVSGDPWDSRLFILQCEEIVNKIGRKKEAFSKKALQLHRIFAYIRVIEKTTFVQTRDQYLVTLGKKPMLANEVELVKKIPEDSFPYSTTLASNYETWSDLGLSGPEEESFNDFYGMPASILKLIARTNNMVAQVDPPQHHGTSQPYMPASLVDAAAALERDICNWETPQRPAESGDNNNNSNSNNNNPFDLLSCSSAESMPDPSQTMKSNIATAMHHALMVYFFRFVRGTNPIILQHYVESILSNLEMHHESKQCFFPGVRLGVTVWPSFIAACEALGDSLRRRAILCMRHAAWAGFQNAEAAEMVAKEVWRRRDAGELHVSWSTVLRESQTILLLT</sequence>
<dbReference type="PANTHER" id="PTHR37534">
    <property type="entry name" value="TRANSCRIPTIONAL ACTIVATOR PROTEIN UGA3"/>
    <property type="match status" value="1"/>
</dbReference>
<dbReference type="GeneID" id="25300324"/>
<dbReference type="STRING" id="1442368.A0A0D2HLV1"/>
<comment type="subcellular location">
    <subcellularLocation>
        <location evidence="1">Nucleus</location>
    </subcellularLocation>
</comment>
<dbReference type="InterPro" id="IPR021858">
    <property type="entry name" value="Fun_TF"/>
</dbReference>
<evidence type="ECO:0000259" key="7">
    <source>
        <dbReference type="PROSITE" id="PS50048"/>
    </source>
</evidence>
<dbReference type="Pfam" id="PF00172">
    <property type="entry name" value="Zn_clus"/>
    <property type="match status" value="1"/>
</dbReference>
<evidence type="ECO:0000313" key="8">
    <source>
        <dbReference type="EMBL" id="KIW85444.1"/>
    </source>
</evidence>
<feature type="domain" description="Zn(2)-C6 fungal-type" evidence="7">
    <location>
        <begin position="18"/>
        <end position="46"/>
    </location>
</feature>
<name>A0A0D2HLV1_9EURO</name>
<dbReference type="CDD" id="cd00067">
    <property type="entry name" value="GAL4"/>
    <property type="match status" value="1"/>
</dbReference>
<dbReference type="RefSeq" id="XP_013289252.1">
    <property type="nucleotide sequence ID" value="XM_013433798.1"/>
</dbReference>
<reference evidence="8 9" key="1">
    <citation type="submission" date="2015-01" db="EMBL/GenBank/DDBJ databases">
        <title>The Genome Sequence of Fonsecaea pedrosoi CBS 271.37.</title>
        <authorList>
            <consortium name="The Broad Institute Genomics Platform"/>
            <person name="Cuomo C."/>
            <person name="de Hoog S."/>
            <person name="Gorbushina A."/>
            <person name="Stielow B."/>
            <person name="Teixiera M."/>
            <person name="Abouelleil A."/>
            <person name="Chapman S.B."/>
            <person name="Priest M."/>
            <person name="Young S.K."/>
            <person name="Wortman J."/>
            <person name="Nusbaum C."/>
            <person name="Birren B."/>
        </authorList>
    </citation>
    <scope>NUCLEOTIDE SEQUENCE [LARGE SCALE GENOMIC DNA]</scope>
    <source>
        <strain evidence="8 9">CBS 271.37</strain>
    </source>
</reference>
<dbReference type="GO" id="GO:0000981">
    <property type="term" value="F:DNA-binding transcription factor activity, RNA polymerase II-specific"/>
    <property type="evidence" value="ECO:0007669"/>
    <property type="project" value="InterPro"/>
</dbReference>
<gene>
    <name evidence="8" type="ORF">Z517_00834</name>
</gene>
<dbReference type="GO" id="GO:0008270">
    <property type="term" value="F:zinc ion binding"/>
    <property type="evidence" value="ECO:0007669"/>
    <property type="project" value="InterPro"/>
</dbReference>
<dbReference type="SMART" id="SM00066">
    <property type="entry name" value="GAL4"/>
    <property type="match status" value="1"/>
</dbReference>
<dbReference type="GO" id="GO:0003677">
    <property type="term" value="F:DNA binding"/>
    <property type="evidence" value="ECO:0007669"/>
    <property type="project" value="UniProtKB-KW"/>
</dbReference>
<keyword evidence="9" id="KW-1185">Reference proteome</keyword>
<dbReference type="PROSITE" id="PS50048">
    <property type="entry name" value="ZN2_CY6_FUNGAL_2"/>
    <property type="match status" value="1"/>
</dbReference>
<dbReference type="OrthoDB" id="3477330at2759"/>
<organism evidence="8 9">
    <name type="scientific">Fonsecaea pedrosoi CBS 271.37</name>
    <dbReference type="NCBI Taxonomy" id="1442368"/>
    <lineage>
        <taxon>Eukaryota</taxon>
        <taxon>Fungi</taxon>
        <taxon>Dikarya</taxon>
        <taxon>Ascomycota</taxon>
        <taxon>Pezizomycotina</taxon>
        <taxon>Eurotiomycetes</taxon>
        <taxon>Chaetothyriomycetidae</taxon>
        <taxon>Chaetothyriales</taxon>
        <taxon>Herpotrichiellaceae</taxon>
        <taxon>Fonsecaea</taxon>
    </lineage>
</organism>
<dbReference type="EMBL" id="KN846969">
    <property type="protein sequence ID" value="KIW85444.1"/>
    <property type="molecule type" value="Genomic_DNA"/>
</dbReference>
<feature type="region of interest" description="Disordered" evidence="6">
    <location>
        <begin position="618"/>
        <end position="656"/>
    </location>
</feature>